<keyword evidence="2" id="KW-0805">Transcription regulation</keyword>
<dbReference type="Pfam" id="PF00440">
    <property type="entry name" value="TetR_N"/>
    <property type="match status" value="1"/>
</dbReference>
<dbReference type="PRINTS" id="PR00455">
    <property type="entry name" value="HTHTETR"/>
</dbReference>
<dbReference type="Pfam" id="PF02909">
    <property type="entry name" value="TetR_C_1"/>
    <property type="match status" value="1"/>
</dbReference>
<dbReference type="GO" id="GO:0046677">
    <property type="term" value="P:response to antibiotic"/>
    <property type="evidence" value="ECO:0007669"/>
    <property type="project" value="InterPro"/>
</dbReference>
<feature type="domain" description="HTH tetR-type" evidence="6">
    <location>
        <begin position="1"/>
        <end position="60"/>
    </location>
</feature>
<dbReference type="PROSITE" id="PS50977">
    <property type="entry name" value="HTH_TETR_2"/>
    <property type="match status" value="1"/>
</dbReference>
<accession>A0A853CLD0</accession>
<evidence type="ECO:0000256" key="3">
    <source>
        <dbReference type="ARBA" id="ARBA00023125"/>
    </source>
</evidence>
<reference evidence="7 8" key="1">
    <citation type="submission" date="2020-07" db="EMBL/GenBank/DDBJ databases">
        <title>Sequencing the genomes of 1000 actinobacteria strains.</title>
        <authorList>
            <person name="Klenk H.-P."/>
        </authorList>
    </citation>
    <scope>NUCLEOTIDE SEQUENCE [LARGE SCALE GENOMIC DNA]</scope>
    <source>
        <strain evidence="7 8">DSM 104001</strain>
    </source>
</reference>
<keyword evidence="4" id="KW-0804">Transcription</keyword>
<organism evidence="7 8">
    <name type="scientific">Petropleomorpha daqingensis</name>
    <dbReference type="NCBI Taxonomy" id="2026353"/>
    <lineage>
        <taxon>Bacteria</taxon>
        <taxon>Bacillati</taxon>
        <taxon>Actinomycetota</taxon>
        <taxon>Actinomycetes</taxon>
        <taxon>Geodermatophilales</taxon>
        <taxon>Geodermatophilaceae</taxon>
        <taxon>Petropleomorpha</taxon>
    </lineage>
</organism>
<dbReference type="GO" id="GO:0003700">
    <property type="term" value="F:DNA-binding transcription factor activity"/>
    <property type="evidence" value="ECO:0007669"/>
    <property type="project" value="TreeGrafter"/>
</dbReference>
<dbReference type="PRINTS" id="PR00400">
    <property type="entry name" value="TETREPRESSOR"/>
</dbReference>
<dbReference type="EMBL" id="JACBZT010000001">
    <property type="protein sequence ID" value="NYJ07342.1"/>
    <property type="molecule type" value="Genomic_DNA"/>
</dbReference>
<proteinExistence type="predicted"/>
<dbReference type="Gene3D" id="1.10.357.10">
    <property type="entry name" value="Tetracycline Repressor, domain 2"/>
    <property type="match status" value="1"/>
</dbReference>
<keyword evidence="3 5" id="KW-0238">DNA-binding</keyword>
<keyword evidence="1" id="KW-0678">Repressor</keyword>
<dbReference type="InterPro" id="IPR004111">
    <property type="entry name" value="Repressor_TetR_C"/>
</dbReference>
<dbReference type="InterPro" id="IPR050109">
    <property type="entry name" value="HTH-type_TetR-like_transc_reg"/>
</dbReference>
<keyword evidence="8" id="KW-1185">Reference proteome</keyword>
<dbReference type="RefSeq" id="WP_179719124.1">
    <property type="nucleotide sequence ID" value="NZ_JACBZT010000001.1"/>
</dbReference>
<feature type="DNA-binding region" description="H-T-H motif" evidence="5">
    <location>
        <begin position="23"/>
        <end position="42"/>
    </location>
</feature>
<dbReference type="SUPFAM" id="SSF46689">
    <property type="entry name" value="Homeodomain-like"/>
    <property type="match status" value="1"/>
</dbReference>
<dbReference type="Gene3D" id="1.10.10.60">
    <property type="entry name" value="Homeodomain-like"/>
    <property type="match status" value="1"/>
</dbReference>
<dbReference type="GO" id="GO:0000976">
    <property type="term" value="F:transcription cis-regulatory region binding"/>
    <property type="evidence" value="ECO:0007669"/>
    <property type="project" value="TreeGrafter"/>
</dbReference>
<dbReference type="GO" id="GO:0045892">
    <property type="term" value="P:negative regulation of DNA-templated transcription"/>
    <property type="evidence" value="ECO:0007669"/>
    <property type="project" value="InterPro"/>
</dbReference>
<evidence type="ECO:0000256" key="5">
    <source>
        <dbReference type="PROSITE-ProRule" id="PRU00335"/>
    </source>
</evidence>
<dbReference type="PANTHER" id="PTHR30055">
    <property type="entry name" value="HTH-TYPE TRANSCRIPTIONAL REGULATOR RUTR"/>
    <property type="match status" value="1"/>
</dbReference>
<gene>
    <name evidence="7" type="ORF">GGQ55_003620</name>
</gene>
<evidence type="ECO:0000313" key="7">
    <source>
        <dbReference type="EMBL" id="NYJ07342.1"/>
    </source>
</evidence>
<dbReference type="Proteomes" id="UP000541969">
    <property type="component" value="Unassembled WGS sequence"/>
</dbReference>
<evidence type="ECO:0000256" key="1">
    <source>
        <dbReference type="ARBA" id="ARBA00022491"/>
    </source>
</evidence>
<evidence type="ECO:0000256" key="4">
    <source>
        <dbReference type="ARBA" id="ARBA00023163"/>
    </source>
</evidence>
<dbReference type="InterPro" id="IPR009057">
    <property type="entry name" value="Homeodomain-like_sf"/>
</dbReference>
<dbReference type="AlphaFoldDB" id="A0A853CLD0"/>
<dbReference type="InterPro" id="IPR003012">
    <property type="entry name" value="Tet_transcr_reg_TetR"/>
</dbReference>
<comment type="caution">
    <text evidence="7">The sequence shown here is derived from an EMBL/GenBank/DDBJ whole genome shotgun (WGS) entry which is preliminary data.</text>
</comment>
<dbReference type="SUPFAM" id="SSF48498">
    <property type="entry name" value="Tetracyclin repressor-like, C-terminal domain"/>
    <property type="match status" value="1"/>
</dbReference>
<sequence>MDREQVLRAAVALADEAGIESLSMRKLGQALGVEAMSLYNHVAGKEALLDGMVDLVFAEIDLPAGSDWKKALRQRAISMREALTRHRWAVGLMESRTSPGATTLRQHDAVLGCLFAAGFSMELTAHAFAAIDSYVYGFALQEKGLPFDTPEQTAEMAQAMLAHFPVDEFPNLAAFTREHVLRPGYDFGAEFEFGLDLILDGLERLSGR</sequence>
<evidence type="ECO:0000313" key="8">
    <source>
        <dbReference type="Proteomes" id="UP000541969"/>
    </source>
</evidence>
<name>A0A853CLD0_9ACTN</name>
<protein>
    <submittedName>
        <fullName evidence="7">AcrR family transcriptional regulator</fullName>
    </submittedName>
</protein>
<evidence type="ECO:0000259" key="6">
    <source>
        <dbReference type="PROSITE" id="PS50977"/>
    </source>
</evidence>
<dbReference type="PANTHER" id="PTHR30055:SF151">
    <property type="entry name" value="TRANSCRIPTIONAL REGULATORY PROTEIN"/>
    <property type="match status" value="1"/>
</dbReference>
<evidence type="ECO:0000256" key="2">
    <source>
        <dbReference type="ARBA" id="ARBA00023015"/>
    </source>
</evidence>
<dbReference type="InterPro" id="IPR036271">
    <property type="entry name" value="Tet_transcr_reg_TetR-rel_C_sf"/>
</dbReference>
<dbReference type="InterPro" id="IPR001647">
    <property type="entry name" value="HTH_TetR"/>
</dbReference>